<evidence type="ECO:0000313" key="3">
    <source>
        <dbReference type="EMBL" id="MCY9596879.1"/>
    </source>
</evidence>
<dbReference type="RefSeq" id="WP_042227154.1">
    <property type="nucleotide sequence ID" value="NZ_CP026520.1"/>
</dbReference>
<reference evidence="3 6" key="2">
    <citation type="submission" date="2022-05" db="EMBL/GenBank/DDBJ databases">
        <title>Genome Sequencing of Bee-Associated Microbes.</title>
        <authorList>
            <person name="Dunlap C."/>
        </authorList>
    </citation>
    <scope>NUCLEOTIDE SEQUENCE [LARGE SCALE GENOMIC DNA]</scope>
    <source>
        <strain evidence="3 6">NRRL B-23120</strain>
    </source>
</reference>
<evidence type="ECO:0000256" key="1">
    <source>
        <dbReference type="SAM" id="MobiDB-lite"/>
    </source>
</evidence>
<keyword evidence="2" id="KW-1133">Transmembrane helix</keyword>
<reference evidence="4 5" key="1">
    <citation type="submission" date="2018-01" db="EMBL/GenBank/DDBJ databases">
        <title>The whole genome sequencing and assembly of Paenibacillus chitinolyticus KCCM 41400 strain.</title>
        <authorList>
            <person name="Kim J.-Y."/>
            <person name="Park M.-K."/>
            <person name="Lee Y.-J."/>
            <person name="Yi H."/>
            <person name="Bahn Y.-S."/>
            <person name="Kim J.F."/>
            <person name="Lee D.-W."/>
        </authorList>
    </citation>
    <scope>NUCLEOTIDE SEQUENCE [LARGE SCALE GENOMIC DNA]</scope>
    <source>
        <strain evidence="4 5">KCCM 41400</strain>
    </source>
</reference>
<feature type="compositionally biased region" description="Acidic residues" evidence="1">
    <location>
        <begin position="1"/>
        <end position="10"/>
    </location>
</feature>
<keyword evidence="2" id="KW-0812">Transmembrane</keyword>
<feature type="transmembrane region" description="Helical" evidence="2">
    <location>
        <begin position="441"/>
        <end position="459"/>
    </location>
</feature>
<feature type="transmembrane region" description="Helical" evidence="2">
    <location>
        <begin position="218"/>
        <end position="240"/>
    </location>
</feature>
<accession>A0A410WZC6</accession>
<proteinExistence type="predicted"/>
<feature type="transmembrane region" description="Helical" evidence="2">
    <location>
        <begin position="296"/>
        <end position="317"/>
    </location>
</feature>
<evidence type="ECO:0000313" key="5">
    <source>
        <dbReference type="Proteomes" id="UP000288943"/>
    </source>
</evidence>
<feature type="transmembrane region" description="Helical" evidence="2">
    <location>
        <begin position="160"/>
        <end position="179"/>
    </location>
</feature>
<keyword evidence="2" id="KW-0472">Membrane</keyword>
<dbReference type="KEGG" id="pchi:PC41400_19950"/>
<feature type="region of interest" description="Disordered" evidence="1">
    <location>
        <begin position="1"/>
        <end position="35"/>
    </location>
</feature>
<feature type="transmembrane region" description="Helical" evidence="2">
    <location>
        <begin position="46"/>
        <end position="67"/>
    </location>
</feature>
<evidence type="ECO:0000313" key="4">
    <source>
        <dbReference type="EMBL" id="QAV19805.1"/>
    </source>
</evidence>
<sequence length="478" mass="52045">MSDDEPDDLQETGSLKKAEPDGISAGSDPGEEQAPPAHEAVTFWKLLVFFVPLGIAASLVTMSHSIINSTLARAPDPEHVIAGYAIAMSLLGITEKPAVLLRQTCSALVRDRVSFRAMRRVAFYVFASIMAAGLILSYLPPGKWLMGAVFGIGGAQLENVLNVYRILMFVSLFSGLRCLYHGLIIYNKRTFWLTIGMVVRLVGMYLVAQYYIRVHGVTGSSVGAIIFLVGMVIESAVAVWEGSALLKHKIPEKNPEHTVEKTGDVFRFYKPLLFSSFIAVVIGPSLNALLGKAGDAVIAIAAFAIASNLTQLVQSFFSYIHQIVLNFYRIHPGRVKRFVLVISFIPSVLIGLLAYTDAGPWFLNEVIGVGDRLMEEVIRTLRVFMILTLVFPWLDYGNGILMLRRETRTMVYSQSANVTVMLVSLVLLIVITPGWNGAIGAFAQSVGTLAECIVVFAAVKRGGGEALVSGSAPREKSV</sequence>
<organism evidence="4 5">
    <name type="scientific">Paenibacillus chitinolyticus</name>
    <dbReference type="NCBI Taxonomy" id="79263"/>
    <lineage>
        <taxon>Bacteria</taxon>
        <taxon>Bacillati</taxon>
        <taxon>Bacillota</taxon>
        <taxon>Bacilli</taxon>
        <taxon>Bacillales</taxon>
        <taxon>Paenibacillaceae</taxon>
        <taxon>Paenibacillus</taxon>
    </lineage>
</organism>
<gene>
    <name evidence="3" type="ORF">M5X16_13955</name>
    <name evidence="4" type="ORF">PC41400_19950</name>
</gene>
<feature type="transmembrane region" description="Helical" evidence="2">
    <location>
        <begin position="191"/>
        <end position="212"/>
    </location>
</feature>
<protein>
    <submittedName>
        <fullName evidence="4">Multi antimicrobial extrusion protein MatE</fullName>
    </submittedName>
</protein>
<name>A0A410WZC6_9BACL</name>
<dbReference type="GeneID" id="95377070"/>
<dbReference type="EMBL" id="JAMDMJ010000015">
    <property type="protein sequence ID" value="MCY9596879.1"/>
    <property type="molecule type" value="Genomic_DNA"/>
</dbReference>
<feature type="transmembrane region" description="Helical" evidence="2">
    <location>
        <begin position="79"/>
        <end position="101"/>
    </location>
</feature>
<feature type="transmembrane region" description="Helical" evidence="2">
    <location>
        <begin position="271"/>
        <end position="290"/>
    </location>
</feature>
<keyword evidence="6" id="KW-1185">Reference proteome</keyword>
<evidence type="ECO:0000313" key="6">
    <source>
        <dbReference type="Proteomes" id="UP001527202"/>
    </source>
</evidence>
<feature type="transmembrane region" description="Helical" evidence="2">
    <location>
        <begin position="338"/>
        <end position="363"/>
    </location>
</feature>
<dbReference type="AlphaFoldDB" id="A0A410WZC6"/>
<dbReference type="OrthoDB" id="2768901at2"/>
<dbReference type="Proteomes" id="UP001527202">
    <property type="component" value="Unassembled WGS sequence"/>
</dbReference>
<dbReference type="Proteomes" id="UP000288943">
    <property type="component" value="Chromosome"/>
</dbReference>
<evidence type="ECO:0000256" key="2">
    <source>
        <dbReference type="SAM" id="Phobius"/>
    </source>
</evidence>
<dbReference type="EMBL" id="CP026520">
    <property type="protein sequence ID" value="QAV19805.1"/>
    <property type="molecule type" value="Genomic_DNA"/>
</dbReference>
<feature type="transmembrane region" description="Helical" evidence="2">
    <location>
        <begin position="121"/>
        <end position="140"/>
    </location>
</feature>
<feature type="transmembrane region" description="Helical" evidence="2">
    <location>
        <begin position="415"/>
        <end position="435"/>
    </location>
</feature>
<feature type="transmembrane region" description="Helical" evidence="2">
    <location>
        <begin position="383"/>
        <end position="403"/>
    </location>
</feature>